<keyword evidence="2" id="KW-0328">Glycosyltransferase</keyword>
<evidence type="ECO:0008006" key="7">
    <source>
        <dbReference type="Google" id="ProtNLM"/>
    </source>
</evidence>
<dbReference type="GO" id="GO:0080043">
    <property type="term" value="F:quercetin 3-O-glucosyltransferase activity"/>
    <property type="evidence" value="ECO:0007669"/>
    <property type="project" value="TreeGrafter"/>
</dbReference>
<reference evidence="5" key="1">
    <citation type="submission" date="2022-12" db="EMBL/GenBank/DDBJ databases">
        <title>Draft genome assemblies for two species of Escallonia (Escalloniales).</title>
        <authorList>
            <person name="Chanderbali A."/>
            <person name="Dervinis C."/>
            <person name="Anghel I."/>
            <person name="Soltis D."/>
            <person name="Soltis P."/>
            <person name="Zapata F."/>
        </authorList>
    </citation>
    <scope>NUCLEOTIDE SEQUENCE</scope>
    <source>
        <strain evidence="5">UCBG64.0493</strain>
        <tissue evidence="5">Leaf</tissue>
    </source>
</reference>
<keyword evidence="3" id="KW-0808">Transferase</keyword>
<dbReference type="PANTHER" id="PTHR11926:SF1560">
    <property type="entry name" value="UDP-GLYCOSYLTRANSFERASE 74E1-RELATED"/>
    <property type="match status" value="1"/>
</dbReference>
<name>A0AA89BGP2_9ASTE</name>
<evidence type="ECO:0000256" key="4">
    <source>
        <dbReference type="SAM" id="Phobius"/>
    </source>
</evidence>
<dbReference type="Proteomes" id="UP001188597">
    <property type="component" value="Unassembled WGS sequence"/>
</dbReference>
<dbReference type="Gene3D" id="3.40.50.2000">
    <property type="entry name" value="Glycogen Phosphorylase B"/>
    <property type="match status" value="2"/>
</dbReference>
<gene>
    <name evidence="5" type="ORF">RJ639_029372</name>
</gene>
<evidence type="ECO:0000313" key="5">
    <source>
        <dbReference type="EMBL" id="KAK3040318.1"/>
    </source>
</evidence>
<proteinExistence type="inferred from homology"/>
<comment type="similarity">
    <text evidence="1">Belongs to the UDP-glycosyltransferase family.</text>
</comment>
<accession>A0AA89BGP2</accession>
<evidence type="ECO:0000256" key="3">
    <source>
        <dbReference type="ARBA" id="ARBA00022679"/>
    </source>
</evidence>
<protein>
    <recommendedName>
        <fullName evidence="7">Glycosyltransferase</fullName>
    </recommendedName>
</protein>
<comment type="caution">
    <text evidence="5">The sequence shown here is derived from an EMBL/GenBank/DDBJ whole genome shotgun (WGS) entry which is preliminary data.</text>
</comment>
<dbReference type="AlphaFoldDB" id="A0AA89BGP2"/>
<dbReference type="EMBL" id="JAVXUP010000056">
    <property type="protein sequence ID" value="KAK3040318.1"/>
    <property type="molecule type" value="Genomic_DNA"/>
</dbReference>
<dbReference type="GO" id="GO:0080044">
    <property type="term" value="F:quercetin 7-O-glucosyltransferase activity"/>
    <property type="evidence" value="ECO:0007669"/>
    <property type="project" value="TreeGrafter"/>
</dbReference>
<keyword evidence="4" id="KW-0472">Membrane</keyword>
<feature type="transmembrane region" description="Helical" evidence="4">
    <location>
        <begin position="12"/>
        <end position="32"/>
    </location>
</feature>
<dbReference type="SUPFAM" id="SSF53756">
    <property type="entry name" value="UDP-Glycosyltransferase/glycogen phosphorylase"/>
    <property type="match status" value="1"/>
</dbReference>
<keyword evidence="4" id="KW-1133">Transmembrane helix</keyword>
<feature type="transmembrane region" description="Helical" evidence="4">
    <location>
        <begin position="188"/>
        <end position="206"/>
    </location>
</feature>
<dbReference type="CDD" id="cd03784">
    <property type="entry name" value="GT1_Gtf-like"/>
    <property type="match status" value="1"/>
</dbReference>
<evidence type="ECO:0000313" key="6">
    <source>
        <dbReference type="Proteomes" id="UP001188597"/>
    </source>
</evidence>
<dbReference type="Pfam" id="PF00201">
    <property type="entry name" value="UDPGT"/>
    <property type="match status" value="1"/>
</dbReference>
<dbReference type="FunFam" id="3.40.50.2000:FF:000091">
    <property type="entry name" value="Glycosyltransferase"/>
    <property type="match status" value="1"/>
</dbReference>
<dbReference type="InterPro" id="IPR002213">
    <property type="entry name" value="UDP_glucos_trans"/>
</dbReference>
<evidence type="ECO:0000256" key="1">
    <source>
        <dbReference type="ARBA" id="ARBA00009995"/>
    </source>
</evidence>
<keyword evidence="6" id="KW-1185">Reference proteome</keyword>
<organism evidence="5 6">
    <name type="scientific">Escallonia herrerae</name>
    <dbReference type="NCBI Taxonomy" id="1293975"/>
    <lineage>
        <taxon>Eukaryota</taxon>
        <taxon>Viridiplantae</taxon>
        <taxon>Streptophyta</taxon>
        <taxon>Embryophyta</taxon>
        <taxon>Tracheophyta</taxon>
        <taxon>Spermatophyta</taxon>
        <taxon>Magnoliopsida</taxon>
        <taxon>eudicotyledons</taxon>
        <taxon>Gunneridae</taxon>
        <taxon>Pentapetalae</taxon>
        <taxon>asterids</taxon>
        <taxon>campanulids</taxon>
        <taxon>Escalloniales</taxon>
        <taxon>Escalloniaceae</taxon>
        <taxon>Escallonia</taxon>
    </lineage>
</organism>
<sequence length="493" mass="53580">ICSPTIKSAAHLFILTSMATISSHIAVMTFPFSSHPSALLNLVRRLAASAPTVRFSFLSTAKSNQAIFSGQQYDNIKPYDVSDGLPEGYVFTGNVHETVEAFMKATPGNFKEGMREAEAEAGVKVGCLLTDAFLAFGGEMADAMGVPWIAFWIGGPCSLSIHIHTDPIRSTVGDTGKDVICMKTNYRFILLNFYIMVILVIATGMAQNAEQTLKFIPGMSKIQIRDLPEGIIDRLEMPIAHALHIMGLKLPGATAVVLNSYEEIDLTIINDLKTKLKKVLSVGPSTLTSSSPSKLNESGCLPWLDKHKAESVAYISFGSILVPPPSELAALAEAIEASGVPYLWSLPDHSRHHLPQGFVERTSTRGMIVSWAPQLQVLAHTSVGIHITHSGWNSVLESISYAVPMICRPFFADNMLNCRMVEDVWEIGVRVEDGILTKGGTMKALELLLFSDKGKKLKENIRLLQESALKAVGSNGSSVKNFETLEDIIGSCC</sequence>
<keyword evidence="4" id="KW-0812">Transmembrane</keyword>
<dbReference type="PANTHER" id="PTHR11926">
    <property type="entry name" value="GLUCOSYL/GLUCURONOSYL TRANSFERASES"/>
    <property type="match status" value="1"/>
</dbReference>
<evidence type="ECO:0000256" key="2">
    <source>
        <dbReference type="ARBA" id="ARBA00022676"/>
    </source>
</evidence>
<feature type="non-terminal residue" evidence="5">
    <location>
        <position position="493"/>
    </location>
</feature>